<dbReference type="GO" id="GO:0016787">
    <property type="term" value="F:hydrolase activity"/>
    <property type="evidence" value="ECO:0007669"/>
    <property type="project" value="UniProtKB-KW"/>
</dbReference>
<name>A0A173YGS1_9FIRM</name>
<feature type="domain" description="DHHA1" evidence="2">
    <location>
        <begin position="240"/>
        <end position="325"/>
    </location>
</feature>
<accession>A0A173YGS1</accession>
<dbReference type="PANTHER" id="PTHR47618:SF1">
    <property type="entry name" value="BIFUNCTIONAL OLIGORIBONUCLEASE AND PAP PHOSPHATASE NRNA"/>
    <property type="match status" value="1"/>
</dbReference>
<organism evidence="3 4">
    <name type="scientific">[Ruminococcus] torques</name>
    <dbReference type="NCBI Taxonomy" id="33039"/>
    <lineage>
        <taxon>Bacteria</taxon>
        <taxon>Bacillati</taxon>
        <taxon>Bacillota</taxon>
        <taxon>Clostridia</taxon>
        <taxon>Lachnospirales</taxon>
        <taxon>Lachnospiraceae</taxon>
        <taxon>Mediterraneibacter</taxon>
    </lineage>
</organism>
<dbReference type="Gene3D" id="3.10.310.30">
    <property type="match status" value="1"/>
</dbReference>
<dbReference type="EC" id="3.1.-.-" evidence="3"/>
<dbReference type="AlphaFoldDB" id="A0A173YGS1"/>
<dbReference type="SUPFAM" id="SSF64182">
    <property type="entry name" value="DHH phosphoesterases"/>
    <property type="match status" value="1"/>
</dbReference>
<evidence type="ECO:0000313" key="3">
    <source>
        <dbReference type="EMBL" id="CUN62979.1"/>
    </source>
</evidence>
<gene>
    <name evidence="3" type="primary">nrnA_1</name>
    <name evidence="3" type="ORF">ERS852456_00399</name>
</gene>
<reference evidence="3 4" key="1">
    <citation type="submission" date="2015-09" db="EMBL/GenBank/DDBJ databases">
        <authorList>
            <consortium name="Pathogen Informatics"/>
        </authorList>
    </citation>
    <scope>NUCLEOTIDE SEQUENCE [LARGE SCALE GENOMIC DNA]</scope>
    <source>
        <strain evidence="3 4">2789STDY5834841</strain>
    </source>
</reference>
<keyword evidence="3" id="KW-0378">Hydrolase</keyword>
<dbReference type="InterPro" id="IPR038763">
    <property type="entry name" value="DHH_sf"/>
</dbReference>
<proteinExistence type="predicted"/>
<feature type="domain" description="DDH" evidence="1">
    <location>
        <begin position="23"/>
        <end position="164"/>
    </location>
</feature>
<dbReference type="InterPro" id="IPR051319">
    <property type="entry name" value="Oligoribo/pAp-PDE_c-di-AMP_PDE"/>
</dbReference>
<dbReference type="Proteomes" id="UP000095787">
    <property type="component" value="Unassembled WGS sequence"/>
</dbReference>
<sequence>MRPVILMNSKKIDLKELLKEKKKIALGGHVRPDGDCIGSVMGLYLYLKQEYPHIQTDVYLEKIPETFRLIKGTDEVRSEVNNNETPYDLFICLDCADPMRLGFSSSVFENAKETVCIDHHISNESFADLNYIVPDASSTSELVVTLLDEEKISKESAEALYMGIAHDTGVFRYSCTSPETMENAAKLMRKGINGNAIIEQTFYEKTYVQNQILGRALLESMLIMDRQCVVSVIRKSSMEFFHAEPSDLEGVVSILRQTKGVEVAIFLHELEPQKYKVSLRSKQYIDVSVIAKHFGGGGHIRAAGVTMTGSAHDVINNITEQIARQFEKLEEKSVIPQ</sequence>
<dbReference type="InterPro" id="IPR003156">
    <property type="entry name" value="DHHA1_dom"/>
</dbReference>
<dbReference type="Gene3D" id="3.90.1640.10">
    <property type="entry name" value="inorganic pyrophosphatase (n-terminal core)"/>
    <property type="match status" value="1"/>
</dbReference>
<dbReference type="Pfam" id="PF01368">
    <property type="entry name" value="DHH"/>
    <property type="match status" value="1"/>
</dbReference>
<dbReference type="PANTHER" id="PTHR47618">
    <property type="entry name" value="BIFUNCTIONAL OLIGORIBONUCLEASE AND PAP PHOSPHATASE NRNA"/>
    <property type="match status" value="1"/>
</dbReference>
<protein>
    <submittedName>
        <fullName evidence="3">Bifunctional oligoribonuclease and PAP phosphatase nrnA</fullName>
        <ecNumber evidence="3">3.1.-.-</ecNumber>
    </submittedName>
</protein>
<dbReference type="EMBL" id="CYZO01000004">
    <property type="protein sequence ID" value="CUN62979.1"/>
    <property type="molecule type" value="Genomic_DNA"/>
</dbReference>
<evidence type="ECO:0000259" key="1">
    <source>
        <dbReference type="Pfam" id="PF01368"/>
    </source>
</evidence>
<dbReference type="GO" id="GO:0003676">
    <property type="term" value="F:nucleic acid binding"/>
    <property type="evidence" value="ECO:0007669"/>
    <property type="project" value="InterPro"/>
</dbReference>
<dbReference type="InterPro" id="IPR001667">
    <property type="entry name" value="DDH_dom"/>
</dbReference>
<evidence type="ECO:0000313" key="4">
    <source>
        <dbReference type="Proteomes" id="UP000095787"/>
    </source>
</evidence>
<dbReference type="Pfam" id="PF02272">
    <property type="entry name" value="DHHA1"/>
    <property type="match status" value="1"/>
</dbReference>
<evidence type="ECO:0000259" key="2">
    <source>
        <dbReference type="Pfam" id="PF02272"/>
    </source>
</evidence>